<proteinExistence type="inferred from homology"/>
<dbReference type="NCBIfam" id="TIGR00051">
    <property type="entry name" value="YbgC/FadM family acyl-CoA thioesterase"/>
    <property type="match status" value="1"/>
</dbReference>
<dbReference type="PIRSF" id="PIRSF003230">
    <property type="entry name" value="YbgC"/>
    <property type="match status" value="1"/>
</dbReference>
<protein>
    <submittedName>
        <fullName evidence="3">Uncharacterized protein</fullName>
    </submittedName>
</protein>
<sequence length="114" mass="13047">MGVVYYANYFVWFEIGRTELLRSLGWSYREMEDSGIALPVIEAQCQYRQSAHYDDELEIGTKGTLLSAVRIAFDYEIVRRSDRAINVSGRTVHAAVNNQGRPCRLPDRICEGLQ</sequence>
<keyword evidence="2" id="KW-0378">Hydrolase</keyword>
<dbReference type="PANTHER" id="PTHR31793">
    <property type="entry name" value="4-HYDROXYBENZOYL-COA THIOESTERASE FAMILY MEMBER"/>
    <property type="match status" value="1"/>
</dbReference>
<dbReference type="InterPro" id="IPR029069">
    <property type="entry name" value="HotDog_dom_sf"/>
</dbReference>
<gene>
    <name evidence="3" type="ORF">METZ01_LOCUS68829</name>
</gene>
<evidence type="ECO:0000256" key="2">
    <source>
        <dbReference type="ARBA" id="ARBA00022801"/>
    </source>
</evidence>
<dbReference type="SUPFAM" id="SSF54637">
    <property type="entry name" value="Thioesterase/thiol ester dehydrase-isomerase"/>
    <property type="match status" value="1"/>
</dbReference>
<reference evidence="3" key="1">
    <citation type="submission" date="2018-05" db="EMBL/GenBank/DDBJ databases">
        <authorList>
            <person name="Lanie J.A."/>
            <person name="Ng W.-L."/>
            <person name="Kazmierczak K.M."/>
            <person name="Andrzejewski T.M."/>
            <person name="Davidsen T.M."/>
            <person name="Wayne K.J."/>
            <person name="Tettelin H."/>
            <person name="Glass J.I."/>
            <person name="Rusch D."/>
            <person name="Podicherti R."/>
            <person name="Tsui H.-C.T."/>
            <person name="Winkler M.E."/>
        </authorList>
    </citation>
    <scope>NUCLEOTIDE SEQUENCE</scope>
</reference>
<dbReference type="EMBL" id="UINC01004663">
    <property type="protein sequence ID" value="SVA15975.1"/>
    <property type="molecule type" value="Genomic_DNA"/>
</dbReference>
<dbReference type="CDD" id="cd00586">
    <property type="entry name" value="4HBT"/>
    <property type="match status" value="1"/>
</dbReference>
<dbReference type="AlphaFoldDB" id="A0A381TIN2"/>
<name>A0A381TIN2_9ZZZZ</name>
<evidence type="ECO:0000313" key="3">
    <source>
        <dbReference type="EMBL" id="SVA15975.1"/>
    </source>
</evidence>
<dbReference type="InterPro" id="IPR006684">
    <property type="entry name" value="YbgC/YbaW"/>
</dbReference>
<dbReference type="GO" id="GO:0047617">
    <property type="term" value="F:fatty acyl-CoA hydrolase activity"/>
    <property type="evidence" value="ECO:0007669"/>
    <property type="project" value="TreeGrafter"/>
</dbReference>
<evidence type="ECO:0000256" key="1">
    <source>
        <dbReference type="ARBA" id="ARBA00005953"/>
    </source>
</evidence>
<comment type="similarity">
    <text evidence="1">Belongs to the 4-hydroxybenzoyl-CoA thioesterase family.</text>
</comment>
<dbReference type="Gene3D" id="3.10.129.10">
    <property type="entry name" value="Hotdog Thioesterase"/>
    <property type="match status" value="1"/>
</dbReference>
<dbReference type="InterPro" id="IPR050563">
    <property type="entry name" value="4-hydroxybenzoyl-CoA_TE"/>
</dbReference>
<dbReference type="PANTHER" id="PTHR31793:SF27">
    <property type="entry name" value="NOVEL THIOESTERASE SUPERFAMILY DOMAIN AND SAPOSIN A-TYPE DOMAIN CONTAINING PROTEIN (0610012H03RIK)"/>
    <property type="match status" value="1"/>
</dbReference>
<accession>A0A381TIN2</accession>
<organism evidence="3">
    <name type="scientific">marine metagenome</name>
    <dbReference type="NCBI Taxonomy" id="408172"/>
    <lineage>
        <taxon>unclassified sequences</taxon>
        <taxon>metagenomes</taxon>
        <taxon>ecological metagenomes</taxon>
    </lineage>
</organism>
<dbReference type="Pfam" id="PF13279">
    <property type="entry name" value="4HBT_2"/>
    <property type="match status" value="1"/>
</dbReference>